<feature type="chain" id="PRO_5018019546" evidence="11">
    <location>
        <begin position="29"/>
        <end position="354"/>
    </location>
</feature>
<dbReference type="FunFam" id="2.60.40.10:FF:000754">
    <property type="entry name" value="Cytokine receptor common subunit gamma"/>
    <property type="match status" value="1"/>
</dbReference>
<evidence type="ECO:0000313" key="13">
    <source>
        <dbReference type="Ensembl" id="ENSMZEP00005002865.1"/>
    </source>
</evidence>
<reference evidence="13 14" key="1">
    <citation type="journal article" date="2014" name="Nature">
        <title>The genomic substrate for adaptive radiation in African cichlid fish.</title>
        <authorList>
            <person name="Brawand D."/>
            <person name="Wagner C.E."/>
            <person name="Li Y.I."/>
            <person name="Malinsky M."/>
            <person name="Keller I."/>
            <person name="Fan S."/>
            <person name="Simakov O."/>
            <person name="Ng A.Y."/>
            <person name="Lim Z.W."/>
            <person name="Bezault E."/>
            <person name="Turner-Maier J."/>
            <person name="Johnson J."/>
            <person name="Alcazar R."/>
            <person name="Noh H.J."/>
            <person name="Russell P."/>
            <person name="Aken B."/>
            <person name="Alfoldi J."/>
            <person name="Amemiya C."/>
            <person name="Azzouzi N."/>
            <person name="Baroiller J.F."/>
            <person name="Barloy-Hubler F."/>
            <person name="Berlin A."/>
            <person name="Bloomquist R."/>
            <person name="Carleton K.L."/>
            <person name="Conte M.A."/>
            <person name="D'Cotta H."/>
            <person name="Eshel O."/>
            <person name="Gaffney L."/>
            <person name="Galibert F."/>
            <person name="Gante H.F."/>
            <person name="Gnerre S."/>
            <person name="Greuter L."/>
            <person name="Guyon R."/>
            <person name="Haddad N.S."/>
            <person name="Haerty W."/>
            <person name="Harris R.M."/>
            <person name="Hofmann H.A."/>
            <person name="Hourlier T."/>
            <person name="Hulata G."/>
            <person name="Jaffe D.B."/>
            <person name="Lara M."/>
            <person name="Lee A.P."/>
            <person name="MacCallum I."/>
            <person name="Mwaiko S."/>
            <person name="Nikaido M."/>
            <person name="Nishihara H."/>
            <person name="Ozouf-Costaz C."/>
            <person name="Penman D.J."/>
            <person name="Przybylski D."/>
            <person name="Rakotomanga M."/>
            <person name="Renn S.C.P."/>
            <person name="Ribeiro F.J."/>
            <person name="Ron M."/>
            <person name="Salzburger W."/>
            <person name="Sanchez-Pulido L."/>
            <person name="Santos M.E."/>
            <person name="Searle S."/>
            <person name="Sharpe T."/>
            <person name="Swofford R."/>
            <person name="Tan F.J."/>
            <person name="Williams L."/>
            <person name="Young S."/>
            <person name="Yin S."/>
            <person name="Okada N."/>
            <person name="Kocher T.D."/>
            <person name="Miska E.A."/>
            <person name="Lander E.S."/>
            <person name="Venkatesh B."/>
            <person name="Fernald R.D."/>
            <person name="Meyer A."/>
            <person name="Ponting C.P."/>
            <person name="Streelman J.T."/>
            <person name="Lindblad-Toh K."/>
            <person name="Seehausen O."/>
            <person name="Di Palma F."/>
        </authorList>
    </citation>
    <scope>NUCLEOTIDE SEQUENCE</scope>
</reference>
<evidence type="ECO:0000256" key="2">
    <source>
        <dbReference type="ARBA" id="ARBA00022692"/>
    </source>
</evidence>
<dbReference type="GO" id="GO:0009897">
    <property type="term" value="C:external side of plasma membrane"/>
    <property type="evidence" value="ECO:0007669"/>
    <property type="project" value="TreeGrafter"/>
</dbReference>
<evidence type="ECO:0000313" key="14">
    <source>
        <dbReference type="Proteomes" id="UP000265160"/>
    </source>
</evidence>
<dbReference type="PROSITE" id="PS50853">
    <property type="entry name" value="FN3"/>
    <property type="match status" value="1"/>
</dbReference>
<keyword evidence="5 10" id="KW-0472">Membrane</keyword>
<feature type="compositionally biased region" description="Polar residues" evidence="9">
    <location>
        <begin position="316"/>
        <end position="326"/>
    </location>
</feature>
<keyword evidence="7" id="KW-0675">Receptor</keyword>
<reference evidence="13" key="2">
    <citation type="submission" date="2025-08" db="UniProtKB">
        <authorList>
            <consortium name="Ensembl"/>
        </authorList>
    </citation>
    <scope>IDENTIFICATION</scope>
</reference>
<evidence type="ECO:0000256" key="4">
    <source>
        <dbReference type="ARBA" id="ARBA00022989"/>
    </source>
</evidence>
<dbReference type="InterPro" id="IPR003961">
    <property type="entry name" value="FN3_dom"/>
</dbReference>
<keyword evidence="3 11" id="KW-0732">Signal</keyword>
<dbReference type="AlphaFoldDB" id="A0A3P9AYW3"/>
<evidence type="ECO:0000256" key="11">
    <source>
        <dbReference type="SAM" id="SignalP"/>
    </source>
</evidence>
<evidence type="ECO:0000256" key="9">
    <source>
        <dbReference type="SAM" id="MobiDB-lite"/>
    </source>
</evidence>
<dbReference type="Proteomes" id="UP000265160">
    <property type="component" value="LG10"/>
</dbReference>
<dbReference type="InterPro" id="IPR036116">
    <property type="entry name" value="FN3_sf"/>
</dbReference>
<dbReference type="GeneTree" id="ENSGT00940000164309"/>
<dbReference type="Ensembl" id="ENSMZET00005002981.1">
    <property type="protein sequence ID" value="ENSMZEP00005002865.1"/>
    <property type="gene ID" value="ENSMZEG00005002234.1"/>
</dbReference>
<accession>A0A3P9AYW3</accession>
<reference evidence="13" key="3">
    <citation type="submission" date="2025-09" db="UniProtKB">
        <authorList>
            <consortium name="Ensembl"/>
        </authorList>
    </citation>
    <scope>IDENTIFICATION</scope>
</reference>
<dbReference type="SUPFAM" id="SSF49265">
    <property type="entry name" value="Fibronectin type III"/>
    <property type="match status" value="2"/>
</dbReference>
<evidence type="ECO:0000256" key="6">
    <source>
        <dbReference type="ARBA" id="ARBA00023157"/>
    </source>
</evidence>
<keyword evidence="14" id="KW-1185">Reference proteome</keyword>
<keyword evidence="2 10" id="KW-0812">Transmembrane</keyword>
<keyword evidence="4 10" id="KW-1133">Transmembrane helix</keyword>
<feature type="transmembrane region" description="Helical" evidence="10">
    <location>
        <begin position="230"/>
        <end position="249"/>
    </location>
</feature>
<evidence type="ECO:0000256" key="5">
    <source>
        <dbReference type="ARBA" id="ARBA00023136"/>
    </source>
</evidence>
<evidence type="ECO:0000256" key="3">
    <source>
        <dbReference type="ARBA" id="ARBA00022729"/>
    </source>
</evidence>
<evidence type="ECO:0000256" key="1">
    <source>
        <dbReference type="ARBA" id="ARBA00004479"/>
    </source>
</evidence>
<sequence length="354" mass="40611">MRAYILFLFAMMSTRLLLLLYLTGHVFAKKSQDVDCLVVNLDYVSCKWNKTGTPEVNYTFYSKLGNDQWKICNHYLTENNVNIGCNQQVDSGDRFKTFRTRLTNGSENFEKGHELKKQVKLNPPTNLTVLNGSDFNLWFYWNHTSPAPLHCVEGEVRFRTNNNNWDFSKVSAGIQKYCINLPSSSSRYELQVRNRIDDSCGESIFWSDWSEPVVWGSNNSTYSKDLMSPWTPVIYLVGVISFILLAMLLMHHERLRIILVPVVPKPSPFLHNIEDWFQFSKGLKDNFKPDYNERACPVREYNYVSQSDVVSSDGSTCSVTTDQTDCSIEHDPEDLSAPFPSNPVSSEEVQKASV</sequence>
<name>A0A3P9AYW3_9CICH</name>
<evidence type="ECO:0000256" key="8">
    <source>
        <dbReference type="ARBA" id="ARBA00023180"/>
    </source>
</evidence>
<dbReference type="Gene3D" id="2.60.40.10">
    <property type="entry name" value="Immunoglobulins"/>
    <property type="match status" value="2"/>
</dbReference>
<protein>
    <submittedName>
        <fullName evidence="13">Cytokine receptor common subunit gamma</fullName>
    </submittedName>
</protein>
<dbReference type="GO" id="GO:0004896">
    <property type="term" value="F:cytokine receptor activity"/>
    <property type="evidence" value="ECO:0007669"/>
    <property type="project" value="TreeGrafter"/>
</dbReference>
<proteinExistence type="predicted"/>
<feature type="region of interest" description="Disordered" evidence="9">
    <location>
        <begin position="311"/>
        <end position="354"/>
    </location>
</feature>
<dbReference type="PANTHER" id="PTHR23037">
    <property type="entry name" value="CYTOKINE RECEPTOR"/>
    <property type="match status" value="1"/>
</dbReference>
<evidence type="ECO:0000256" key="7">
    <source>
        <dbReference type="ARBA" id="ARBA00023170"/>
    </source>
</evidence>
<organism evidence="13 14">
    <name type="scientific">Maylandia zebra</name>
    <name type="common">zebra mbuna</name>
    <dbReference type="NCBI Taxonomy" id="106582"/>
    <lineage>
        <taxon>Eukaryota</taxon>
        <taxon>Metazoa</taxon>
        <taxon>Chordata</taxon>
        <taxon>Craniata</taxon>
        <taxon>Vertebrata</taxon>
        <taxon>Euteleostomi</taxon>
        <taxon>Actinopterygii</taxon>
        <taxon>Neopterygii</taxon>
        <taxon>Teleostei</taxon>
        <taxon>Neoteleostei</taxon>
        <taxon>Acanthomorphata</taxon>
        <taxon>Ovalentaria</taxon>
        <taxon>Cichlomorphae</taxon>
        <taxon>Cichliformes</taxon>
        <taxon>Cichlidae</taxon>
        <taxon>African cichlids</taxon>
        <taxon>Pseudocrenilabrinae</taxon>
        <taxon>Haplochromini</taxon>
        <taxon>Maylandia</taxon>
        <taxon>Maylandia zebra complex</taxon>
    </lineage>
</organism>
<comment type="subcellular location">
    <subcellularLocation>
        <location evidence="1">Membrane</location>
        <topology evidence="1">Single-pass type I membrane protein</topology>
    </subcellularLocation>
</comment>
<dbReference type="PANTHER" id="PTHR23037:SF35">
    <property type="entry name" value="FIBRONECTIN TYPE-III DOMAIN-CONTAINING PROTEIN"/>
    <property type="match status" value="1"/>
</dbReference>
<keyword evidence="6" id="KW-1015">Disulfide bond</keyword>
<feature type="domain" description="Fibronectin type-III" evidence="12">
    <location>
        <begin position="123"/>
        <end position="221"/>
    </location>
</feature>
<evidence type="ECO:0000259" key="12">
    <source>
        <dbReference type="PROSITE" id="PS50853"/>
    </source>
</evidence>
<evidence type="ECO:0000256" key="10">
    <source>
        <dbReference type="SAM" id="Phobius"/>
    </source>
</evidence>
<dbReference type="Pfam" id="PF21604">
    <property type="entry name" value="CRLF2_D1"/>
    <property type="match status" value="1"/>
</dbReference>
<keyword evidence="8" id="KW-0325">Glycoprotein</keyword>
<feature type="signal peptide" evidence="11">
    <location>
        <begin position="1"/>
        <end position="28"/>
    </location>
</feature>
<dbReference type="STRING" id="106582.ENSMZEP00005002865"/>
<dbReference type="InterPro" id="IPR013783">
    <property type="entry name" value="Ig-like_fold"/>
</dbReference>
<feature type="compositionally biased region" description="Polar residues" evidence="9">
    <location>
        <begin position="342"/>
        <end position="354"/>
    </location>
</feature>
<dbReference type="InterPro" id="IPR048651">
    <property type="entry name" value="CRLF2-like_D1"/>
</dbReference>